<dbReference type="AlphaFoldDB" id="A0A1Q8VJ43"/>
<evidence type="ECO:0000313" key="2">
    <source>
        <dbReference type="Proteomes" id="UP000186394"/>
    </source>
</evidence>
<name>A0A1Q8VJ43_9ACTO</name>
<sequence>MSIRGDLRVGETLRGSLRKKSHSYTVMGRVVLKRRDQRSRRLTRWEQWLLVDDNSEELWLEINRDTSMVVLHEPVPIQPMIDPLALEVGQILQLKVNGRPYSVEVKDVYRANIDHETGAIPHLAGPVTATTCVELRVKGARKPLSSIVIDEHRRREHEAYRITTLAPEQQSEIFGRHMSRPWWAPGIARRLGRWMSSVGSGLRGGWKSPLFWIIPFLILMAILAGADDDDFNPAEYGSVFRNRSVYGGGGGGVGK</sequence>
<dbReference type="RefSeq" id="WP_075418766.1">
    <property type="nucleotide sequence ID" value="NZ_MSKL01000026.1"/>
</dbReference>
<evidence type="ECO:0008006" key="3">
    <source>
        <dbReference type="Google" id="ProtNLM"/>
    </source>
</evidence>
<dbReference type="Proteomes" id="UP000186394">
    <property type="component" value="Unassembled WGS sequence"/>
</dbReference>
<gene>
    <name evidence="1" type="ORF">BKH28_10595</name>
</gene>
<accession>A0A1Q8VJ43</accession>
<organism evidence="1 2">
    <name type="scientific">Actinomyces oris</name>
    <dbReference type="NCBI Taxonomy" id="544580"/>
    <lineage>
        <taxon>Bacteria</taxon>
        <taxon>Bacillati</taxon>
        <taxon>Actinomycetota</taxon>
        <taxon>Actinomycetes</taxon>
        <taxon>Actinomycetales</taxon>
        <taxon>Actinomycetaceae</taxon>
        <taxon>Actinomyces</taxon>
    </lineage>
</organism>
<dbReference type="EMBL" id="MSKL01000026">
    <property type="protein sequence ID" value="OLO48089.1"/>
    <property type="molecule type" value="Genomic_DNA"/>
</dbReference>
<comment type="caution">
    <text evidence="1">The sequence shown here is derived from an EMBL/GenBank/DDBJ whole genome shotgun (WGS) entry which is preliminary data.</text>
</comment>
<protein>
    <recommendedName>
        <fullName evidence="3">DUF4178 domain-containing protein</fullName>
    </recommendedName>
</protein>
<evidence type="ECO:0000313" key="1">
    <source>
        <dbReference type="EMBL" id="OLO48089.1"/>
    </source>
</evidence>
<proteinExistence type="predicted"/>
<reference evidence="1 2" key="1">
    <citation type="submission" date="2016-12" db="EMBL/GenBank/DDBJ databases">
        <title>Genomic comparison of strains in the 'Actinomyces naeslundii' group.</title>
        <authorList>
            <person name="Mughal S.R."/>
            <person name="Do T."/>
            <person name="Gilbert S.C."/>
            <person name="Witherden E.A."/>
            <person name="Didelot X."/>
            <person name="Beighton D."/>
        </authorList>
    </citation>
    <scope>NUCLEOTIDE SEQUENCE [LARGE SCALE GENOMIC DNA]</scope>
    <source>
        <strain evidence="1 2">P6N</strain>
    </source>
</reference>